<protein>
    <recommendedName>
        <fullName evidence="6">NAD(P)-binding protein</fullName>
    </recommendedName>
</protein>
<comment type="caution">
    <text evidence="4">The sequence shown here is derived from an EMBL/GenBank/DDBJ whole genome shotgun (WGS) entry which is preliminary data.</text>
</comment>
<evidence type="ECO:0000256" key="3">
    <source>
        <dbReference type="ARBA" id="ARBA00023002"/>
    </source>
</evidence>
<keyword evidence="2" id="KW-0521">NADP</keyword>
<dbReference type="InterPro" id="IPR036291">
    <property type="entry name" value="NAD(P)-bd_dom_sf"/>
</dbReference>
<reference evidence="4 5" key="1">
    <citation type="journal article" date="2023" name="Commun. Biol.">
        <title>Genome analysis of Parmales, the sister group of diatoms, reveals the evolutionary specialization of diatoms from phago-mixotrophs to photoautotrophs.</title>
        <authorList>
            <person name="Ban H."/>
            <person name="Sato S."/>
            <person name="Yoshikawa S."/>
            <person name="Yamada K."/>
            <person name="Nakamura Y."/>
            <person name="Ichinomiya M."/>
            <person name="Sato N."/>
            <person name="Blanc-Mathieu R."/>
            <person name="Endo H."/>
            <person name="Kuwata A."/>
            <person name="Ogata H."/>
        </authorList>
    </citation>
    <scope>NUCLEOTIDE SEQUENCE [LARGE SCALE GENOMIC DNA]</scope>
</reference>
<name>A0ABQ6NAN4_9STRA</name>
<dbReference type="InterPro" id="IPR002347">
    <property type="entry name" value="SDR_fam"/>
</dbReference>
<sequence>MHRILVTGGNSGIGYALCKILASQAEPACHVLLGARSVAKGEEAVASIKAEDKDARVEFIELDVNSEASVAAAAASVGDGSLYAVVNNAGTGLAHNVEKELIIETNVFGAKRVSDAFLPKISAGGRLVNLGSGAAQCYQFGTADFLPKLDLIGCCPMELRNKLWMDPTWDIIEEVLAKEVEGGWTNGGAMATYMCSKALLGALTQIQAKANPSLTVSVCTPGHIATKMTEGFGKGKTPEEGTVSARHCLFADITSGHFWGSDALRSPFHKGRDPGTPEYTGE</sequence>
<dbReference type="EMBL" id="BRYB01006254">
    <property type="protein sequence ID" value="GMI53415.1"/>
    <property type="molecule type" value="Genomic_DNA"/>
</dbReference>
<dbReference type="PANTHER" id="PTHR43490">
    <property type="entry name" value="(+)-NEOMENTHOL DEHYDROGENASE"/>
    <property type="match status" value="1"/>
</dbReference>
<evidence type="ECO:0008006" key="6">
    <source>
        <dbReference type="Google" id="ProtNLM"/>
    </source>
</evidence>
<proteinExistence type="inferred from homology"/>
<evidence type="ECO:0000256" key="1">
    <source>
        <dbReference type="ARBA" id="ARBA00006484"/>
    </source>
</evidence>
<dbReference type="PRINTS" id="PR00081">
    <property type="entry name" value="GDHRDH"/>
</dbReference>
<accession>A0ABQ6NAN4</accession>
<evidence type="ECO:0000313" key="4">
    <source>
        <dbReference type="EMBL" id="GMI53415.1"/>
    </source>
</evidence>
<dbReference type="SUPFAM" id="SSF51735">
    <property type="entry name" value="NAD(P)-binding Rossmann-fold domains"/>
    <property type="match status" value="1"/>
</dbReference>
<organism evidence="4 5">
    <name type="scientific">Tetraparma gracilis</name>
    <dbReference type="NCBI Taxonomy" id="2962635"/>
    <lineage>
        <taxon>Eukaryota</taxon>
        <taxon>Sar</taxon>
        <taxon>Stramenopiles</taxon>
        <taxon>Ochrophyta</taxon>
        <taxon>Bolidophyceae</taxon>
        <taxon>Parmales</taxon>
        <taxon>Triparmaceae</taxon>
        <taxon>Tetraparma</taxon>
    </lineage>
</organism>
<keyword evidence="3" id="KW-0560">Oxidoreductase</keyword>
<dbReference type="Gene3D" id="3.40.50.720">
    <property type="entry name" value="NAD(P)-binding Rossmann-like Domain"/>
    <property type="match status" value="1"/>
</dbReference>
<evidence type="ECO:0000313" key="5">
    <source>
        <dbReference type="Proteomes" id="UP001165060"/>
    </source>
</evidence>
<evidence type="ECO:0000256" key="2">
    <source>
        <dbReference type="ARBA" id="ARBA00022857"/>
    </source>
</evidence>
<dbReference type="Pfam" id="PF00106">
    <property type="entry name" value="adh_short"/>
    <property type="match status" value="1"/>
</dbReference>
<comment type="similarity">
    <text evidence="1">Belongs to the short-chain dehydrogenases/reductases (SDR) family.</text>
</comment>
<keyword evidence="5" id="KW-1185">Reference proteome</keyword>
<dbReference type="Proteomes" id="UP001165060">
    <property type="component" value="Unassembled WGS sequence"/>
</dbReference>
<dbReference type="PANTHER" id="PTHR43490:SF99">
    <property type="entry name" value="SHORT-CHAIN DEHYDROGENASE_REDUCTASE"/>
    <property type="match status" value="1"/>
</dbReference>
<gene>
    <name evidence="4" type="ORF">TeGR_g3563</name>
</gene>